<dbReference type="EMBL" id="HACG01021201">
    <property type="protein sequence ID" value="CEK68066.1"/>
    <property type="molecule type" value="Transcribed_RNA"/>
</dbReference>
<organism evidence="2">
    <name type="scientific">Arion vulgaris</name>
    <dbReference type="NCBI Taxonomy" id="1028688"/>
    <lineage>
        <taxon>Eukaryota</taxon>
        <taxon>Metazoa</taxon>
        <taxon>Spiralia</taxon>
        <taxon>Lophotrochozoa</taxon>
        <taxon>Mollusca</taxon>
        <taxon>Gastropoda</taxon>
        <taxon>Heterobranchia</taxon>
        <taxon>Euthyneura</taxon>
        <taxon>Panpulmonata</taxon>
        <taxon>Eupulmonata</taxon>
        <taxon>Stylommatophora</taxon>
        <taxon>Helicina</taxon>
        <taxon>Arionoidea</taxon>
        <taxon>Arionidae</taxon>
        <taxon>Arion</taxon>
    </lineage>
</organism>
<feature type="compositionally biased region" description="Basic and acidic residues" evidence="1">
    <location>
        <begin position="1"/>
        <end position="10"/>
    </location>
</feature>
<gene>
    <name evidence="2" type="primary">ORF64940</name>
</gene>
<feature type="compositionally biased region" description="Polar residues" evidence="1">
    <location>
        <begin position="46"/>
        <end position="73"/>
    </location>
</feature>
<dbReference type="AlphaFoldDB" id="A0A0B6ZJM8"/>
<feature type="non-terminal residue" evidence="2">
    <location>
        <position position="186"/>
    </location>
</feature>
<accession>A0A0B6ZJM8</accession>
<reference evidence="2" key="1">
    <citation type="submission" date="2014-12" db="EMBL/GenBank/DDBJ databases">
        <title>Insight into the proteome of Arion vulgaris.</title>
        <authorList>
            <person name="Aradska J."/>
            <person name="Bulat T."/>
            <person name="Smidak R."/>
            <person name="Sarate P."/>
            <person name="Gangsoo J."/>
            <person name="Sialana F."/>
            <person name="Bilban M."/>
            <person name="Lubec G."/>
        </authorList>
    </citation>
    <scope>NUCLEOTIDE SEQUENCE</scope>
    <source>
        <tissue evidence="2">Skin</tissue>
    </source>
</reference>
<proteinExistence type="predicted"/>
<feature type="compositionally biased region" description="Basic and acidic residues" evidence="1">
    <location>
        <begin position="88"/>
        <end position="97"/>
    </location>
</feature>
<feature type="non-terminal residue" evidence="2">
    <location>
        <position position="1"/>
    </location>
</feature>
<feature type="compositionally biased region" description="Pro residues" evidence="1">
    <location>
        <begin position="32"/>
        <end position="41"/>
    </location>
</feature>
<protein>
    <submittedName>
        <fullName evidence="2">Uncharacterized protein</fullName>
    </submittedName>
</protein>
<feature type="region of interest" description="Disordered" evidence="1">
    <location>
        <begin position="1"/>
        <end position="98"/>
    </location>
</feature>
<evidence type="ECO:0000313" key="2">
    <source>
        <dbReference type="EMBL" id="CEK68066.1"/>
    </source>
</evidence>
<name>A0A0B6ZJM8_9EUPU</name>
<evidence type="ECO:0000256" key="1">
    <source>
        <dbReference type="SAM" id="MobiDB-lite"/>
    </source>
</evidence>
<sequence>PQRYRNDKIVRKSSSATYYSPHYRRRSLSTSPPTPSPPPRFTSPSKQNNYASRRMYQESTPPDRNYDTSTYESCSRYRVQSPRRFRRKDTFSSDNHKYSGNSTCSELDYYSSRNNNDRPWTKLFQSSKSRTLHPIDIFYSVANMSTQNQIPGTESFPVNKKNRDDNQVLQNNKTIFDCSQTPEQQK</sequence>